<accession>A0A2H0VD98</accession>
<reference evidence="2" key="1">
    <citation type="submission" date="2017-09" db="EMBL/GenBank/DDBJ databases">
        <title>Depth-based differentiation of microbial function through sediment-hosted aquifers and enrichment of novel symbionts in the deep terrestrial subsurface.</title>
        <authorList>
            <person name="Probst A.J."/>
            <person name="Ladd B."/>
            <person name="Jarett J.K."/>
            <person name="Geller-Mcgrath D.E."/>
            <person name="Sieber C.M.K."/>
            <person name="Emerson J.B."/>
            <person name="Anantharaman K."/>
            <person name="Thomas B.C."/>
            <person name="Malmstrom R."/>
            <person name="Stieglmeier M."/>
            <person name="Klingl A."/>
            <person name="Woyke T."/>
            <person name="Ryan C.M."/>
            <person name="Banfield J.F."/>
        </authorList>
    </citation>
    <scope>NUCLEOTIDE SEQUENCE [LARGE SCALE GENOMIC DNA]</scope>
</reference>
<dbReference type="AlphaFoldDB" id="A0A2H0VD98"/>
<dbReference type="Proteomes" id="UP000230557">
    <property type="component" value="Unassembled WGS sequence"/>
</dbReference>
<gene>
    <name evidence="1" type="ORF">COT91_03225</name>
</gene>
<proteinExistence type="predicted"/>
<comment type="caution">
    <text evidence="1">The sequence shown here is derived from an EMBL/GenBank/DDBJ whole genome shotgun (WGS) entry which is preliminary data.</text>
</comment>
<protein>
    <submittedName>
        <fullName evidence="1">Uncharacterized protein</fullName>
    </submittedName>
</protein>
<sequence length="121" mass="14192">MKIFVFGNLDLPEDSLPLRLVPKLEKLFPRHHFVIKDPNEEWDMPEEFFVIDTVQGIDKVAVFDDLDKFEKAPRTTMHDFDALTNLRYLKKLGKIKKIKIIGLPPMMDEKTALGKIYEYLV</sequence>
<organism evidence="1 2">
    <name type="scientific">Candidatus Doudnabacteria bacterium CG10_big_fil_rev_8_21_14_0_10_41_10</name>
    <dbReference type="NCBI Taxonomy" id="1974551"/>
    <lineage>
        <taxon>Bacteria</taxon>
        <taxon>Candidatus Doudnaibacteriota</taxon>
    </lineage>
</organism>
<name>A0A2H0VD98_9BACT</name>
<evidence type="ECO:0000313" key="1">
    <source>
        <dbReference type="EMBL" id="PIR97088.1"/>
    </source>
</evidence>
<evidence type="ECO:0000313" key="2">
    <source>
        <dbReference type="Proteomes" id="UP000230557"/>
    </source>
</evidence>
<dbReference type="EMBL" id="PFAJ01000044">
    <property type="protein sequence ID" value="PIR97088.1"/>
    <property type="molecule type" value="Genomic_DNA"/>
</dbReference>